<organism evidence="6">
    <name type="scientific">mine drainage metagenome</name>
    <dbReference type="NCBI Taxonomy" id="410659"/>
    <lineage>
        <taxon>unclassified sequences</taxon>
        <taxon>metagenomes</taxon>
        <taxon>ecological metagenomes</taxon>
    </lineage>
</organism>
<dbReference type="InterPro" id="IPR001328">
    <property type="entry name" value="Pept_tRNA_hydro"/>
</dbReference>
<dbReference type="PANTHER" id="PTHR17224:SF1">
    <property type="entry name" value="PEPTIDYL-TRNA HYDROLASE"/>
    <property type="match status" value="1"/>
</dbReference>
<proteinExistence type="inferred from homology"/>
<dbReference type="InterPro" id="IPR036416">
    <property type="entry name" value="Pept_tRNA_hydro_sf"/>
</dbReference>
<dbReference type="EMBL" id="MLJW01000016">
    <property type="protein sequence ID" value="OIR12898.1"/>
    <property type="molecule type" value="Genomic_DNA"/>
</dbReference>
<keyword evidence="2" id="KW-0820">tRNA-binding</keyword>
<dbReference type="PANTHER" id="PTHR17224">
    <property type="entry name" value="PEPTIDYL-TRNA HYDROLASE"/>
    <property type="match status" value="1"/>
</dbReference>
<dbReference type="Pfam" id="PF01195">
    <property type="entry name" value="Pept_tRNA_hydro"/>
    <property type="match status" value="1"/>
</dbReference>
<dbReference type="InterPro" id="IPR018171">
    <property type="entry name" value="Pept_tRNA_hydro_CS"/>
</dbReference>
<dbReference type="GO" id="GO:0000049">
    <property type="term" value="F:tRNA binding"/>
    <property type="evidence" value="ECO:0007669"/>
    <property type="project" value="UniProtKB-KW"/>
</dbReference>
<dbReference type="PROSITE" id="PS01195">
    <property type="entry name" value="PEPT_TRNA_HYDROL_1"/>
    <property type="match status" value="1"/>
</dbReference>
<dbReference type="EC" id="3.1.1.29" evidence="1"/>
<sequence>MNKFLIIGLGNVGTEYHRTRHNIGFDVVDAFVLKHGGMFQLGRLAYVAEIKWKGKMFICIKPTTYMNLSGKAFKYWMDKEKIAIENTITIVDDVALPLSKLRLRPSGSDGGHNGLRDIQLTIGTDQYPKLRFGTGNNFPKGMQVEFVLGRWWPEEQAIVQQKTEKCLEVIEAFATVGIEKAMNMVNNLSFSGTQ</sequence>
<dbReference type="SUPFAM" id="SSF53178">
    <property type="entry name" value="Peptidyl-tRNA hydrolase-like"/>
    <property type="match status" value="1"/>
</dbReference>
<comment type="caution">
    <text evidence="6">The sequence shown here is derived from an EMBL/GenBank/DDBJ whole genome shotgun (WGS) entry which is preliminary data.</text>
</comment>
<dbReference type="AlphaFoldDB" id="A0A1J5SWG4"/>
<dbReference type="GO" id="GO:0004045">
    <property type="term" value="F:peptidyl-tRNA hydrolase activity"/>
    <property type="evidence" value="ECO:0007669"/>
    <property type="project" value="UniProtKB-EC"/>
</dbReference>
<dbReference type="Gene3D" id="3.40.50.1470">
    <property type="entry name" value="Peptidyl-tRNA hydrolase"/>
    <property type="match status" value="1"/>
</dbReference>
<evidence type="ECO:0000256" key="1">
    <source>
        <dbReference type="ARBA" id="ARBA00013260"/>
    </source>
</evidence>
<comment type="similarity">
    <text evidence="5">Belongs to the PTH family.</text>
</comment>
<name>A0A1J5SWG4_9ZZZZ</name>
<accession>A0A1J5SWG4</accession>
<gene>
    <name evidence="6" type="primary">pth_3</name>
    <name evidence="6" type="ORF">GALL_59650</name>
</gene>
<evidence type="ECO:0000313" key="6">
    <source>
        <dbReference type="EMBL" id="OIR12898.1"/>
    </source>
</evidence>
<evidence type="ECO:0000256" key="4">
    <source>
        <dbReference type="ARBA" id="ARBA00022884"/>
    </source>
</evidence>
<evidence type="ECO:0000256" key="5">
    <source>
        <dbReference type="ARBA" id="ARBA00038063"/>
    </source>
</evidence>
<evidence type="ECO:0000256" key="2">
    <source>
        <dbReference type="ARBA" id="ARBA00022555"/>
    </source>
</evidence>
<evidence type="ECO:0000256" key="3">
    <source>
        <dbReference type="ARBA" id="ARBA00022801"/>
    </source>
</evidence>
<dbReference type="NCBIfam" id="TIGR00447">
    <property type="entry name" value="pth"/>
    <property type="match status" value="1"/>
</dbReference>
<keyword evidence="3 6" id="KW-0378">Hydrolase</keyword>
<reference evidence="6" key="1">
    <citation type="submission" date="2016-10" db="EMBL/GenBank/DDBJ databases">
        <title>Sequence of Gallionella enrichment culture.</title>
        <authorList>
            <person name="Poehlein A."/>
            <person name="Muehling M."/>
            <person name="Daniel R."/>
        </authorList>
    </citation>
    <scope>NUCLEOTIDE SEQUENCE</scope>
</reference>
<keyword evidence="4" id="KW-0694">RNA-binding</keyword>
<dbReference type="CDD" id="cd00462">
    <property type="entry name" value="PTH"/>
    <property type="match status" value="1"/>
</dbReference>
<protein>
    <recommendedName>
        <fullName evidence="1">peptidyl-tRNA hydrolase</fullName>
        <ecNumber evidence="1">3.1.1.29</ecNumber>
    </recommendedName>
</protein>
<dbReference type="PROSITE" id="PS01196">
    <property type="entry name" value="PEPT_TRNA_HYDROL_2"/>
    <property type="match status" value="1"/>
</dbReference>